<feature type="region of interest" description="Disordered" evidence="10">
    <location>
        <begin position="100"/>
        <end position="138"/>
    </location>
</feature>
<dbReference type="GeneID" id="75914053"/>
<dbReference type="AlphaFoldDB" id="A0AAD5EB76"/>
<feature type="compositionally biased region" description="Basic residues" evidence="10">
    <location>
        <begin position="128"/>
        <end position="138"/>
    </location>
</feature>
<dbReference type="PANTHER" id="PTHR13403">
    <property type="entry name" value="SNURPORTIN1 RNUT1 PROTEIN RNA, U TRANSPORTER 1"/>
    <property type="match status" value="1"/>
</dbReference>
<dbReference type="GO" id="GO:0061015">
    <property type="term" value="P:snRNA import into nucleus"/>
    <property type="evidence" value="ECO:0007669"/>
    <property type="project" value="InterPro"/>
</dbReference>
<evidence type="ECO:0000256" key="2">
    <source>
        <dbReference type="ARBA" id="ARBA00004123"/>
    </source>
</evidence>
<evidence type="ECO:0000259" key="11">
    <source>
        <dbReference type="Pfam" id="PF21974"/>
    </source>
</evidence>
<dbReference type="EMBL" id="MU620915">
    <property type="protein sequence ID" value="KAI8580039.1"/>
    <property type="molecule type" value="Genomic_DNA"/>
</dbReference>
<comment type="function">
    <text evidence="1">Functions as an U snRNP-specific nuclear import adapter. Involved in the trimethylguanosine (m3G)-cap-dependent nuclear import of U snRNPs. Binds specifically to the terminal m3G-cap U snRNAs.</text>
</comment>
<dbReference type="InterPro" id="IPR047857">
    <property type="entry name" value="Snurportin1_C"/>
</dbReference>
<dbReference type="GO" id="GO:0005737">
    <property type="term" value="C:cytoplasm"/>
    <property type="evidence" value="ECO:0007669"/>
    <property type="project" value="UniProtKB-SubCell"/>
</dbReference>
<reference evidence="12" key="1">
    <citation type="submission" date="2021-06" db="EMBL/GenBank/DDBJ databases">
        <authorList>
            <consortium name="DOE Joint Genome Institute"/>
            <person name="Mondo S.J."/>
            <person name="Amses K.R."/>
            <person name="Simmons D.R."/>
            <person name="Longcore J.E."/>
            <person name="Seto K."/>
            <person name="Alves G.H."/>
            <person name="Bonds A.E."/>
            <person name="Quandt C.A."/>
            <person name="Davis W.J."/>
            <person name="Chang Y."/>
            <person name="Letcher P.M."/>
            <person name="Powell M.J."/>
            <person name="Kuo A."/>
            <person name="Labutti K."/>
            <person name="Pangilinan J."/>
            <person name="Andreopoulos W."/>
            <person name="Tritt A."/>
            <person name="Riley R."/>
            <person name="Hundley H."/>
            <person name="Johnson J."/>
            <person name="Lipzen A."/>
            <person name="Barry K."/>
            <person name="Berbee M.L."/>
            <person name="Buchler N.E."/>
            <person name="Grigoriev I.V."/>
            <person name="Spatafora J.W."/>
            <person name="Stajich J.E."/>
            <person name="James T.Y."/>
        </authorList>
    </citation>
    <scope>NUCLEOTIDE SEQUENCE</scope>
    <source>
        <strain evidence="12">AG</strain>
    </source>
</reference>
<keyword evidence="8" id="KW-0694">RNA-binding</keyword>
<feature type="compositionally biased region" description="Polar residues" evidence="10">
    <location>
        <begin position="12"/>
        <end position="42"/>
    </location>
</feature>
<dbReference type="Proteomes" id="UP001206595">
    <property type="component" value="Unassembled WGS sequence"/>
</dbReference>
<evidence type="ECO:0000256" key="4">
    <source>
        <dbReference type="ARBA" id="ARBA00007540"/>
    </source>
</evidence>
<feature type="region of interest" description="Disordered" evidence="10">
    <location>
        <begin position="1"/>
        <end position="82"/>
    </location>
</feature>
<protein>
    <recommendedName>
        <fullName evidence="5">Snurportin-1</fullName>
    </recommendedName>
</protein>
<dbReference type="GO" id="GO:0003723">
    <property type="term" value="F:RNA binding"/>
    <property type="evidence" value="ECO:0007669"/>
    <property type="project" value="UniProtKB-KW"/>
</dbReference>
<dbReference type="InterPro" id="IPR017336">
    <property type="entry name" value="Snurportin-1"/>
</dbReference>
<proteinExistence type="inferred from homology"/>
<dbReference type="Pfam" id="PF21974">
    <property type="entry name" value="SPN1_m3Gcap_bd"/>
    <property type="match status" value="1"/>
</dbReference>
<keyword evidence="9" id="KW-0539">Nucleus</keyword>
<comment type="caution">
    <text evidence="12">The sequence shown here is derived from an EMBL/GenBank/DDBJ whole genome shotgun (WGS) entry which is preliminary data.</text>
</comment>
<feature type="compositionally biased region" description="Acidic residues" evidence="10">
    <location>
        <begin position="102"/>
        <end position="123"/>
    </location>
</feature>
<evidence type="ECO:0000256" key="10">
    <source>
        <dbReference type="SAM" id="MobiDB-lite"/>
    </source>
</evidence>
<dbReference type="RefSeq" id="XP_051445043.1">
    <property type="nucleotide sequence ID" value="XM_051588708.1"/>
</dbReference>
<evidence type="ECO:0000256" key="7">
    <source>
        <dbReference type="ARBA" id="ARBA00022490"/>
    </source>
</evidence>
<evidence type="ECO:0000256" key="1">
    <source>
        <dbReference type="ARBA" id="ARBA00003975"/>
    </source>
</evidence>
<organism evidence="12 13">
    <name type="scientific">Umbelopsis ramanniana AG</name>
    <dbReference type="NCBI Taxonomy" id="1314678"/>
    <lineage>
        <taxon>Eukaryota</taxon>
        <taxon>Fungi</taxon>
        <taxon>Fungi incertae sedis</taxon>
        <taxon>Mucoromycota</taxon>
        <taxon>Mucoromycotina</taxon>
        <taxon>Umbelopsidomycetes</taxon>
        <taxon>Umbelopsidales</taxon>
        <taxon>Umbelopsidaceae</taxon>
        <taxon>Umbelopsis</taxon>
    </lineage>
</organism>
<comment type="similarity">
    <text evidence="4">Belongs to the snurportin family.</text>
</comment>
<keyword evidence="6" id="KW-0813">Transport</keyword>
<accession>A0AAD5EB76</accession>
<gene>
    <name evidence="12" type="ORF">K450DRAFT_239073</name>
</gene>
<evidence type="ECO:0000313" key="13">
    <source>
        <dbReference type="Proteomes" id="UP001206595"/>
    </source>
</evidence>
<dbReference type="Gene3D" id="3.30.470.30">
    <property type="entry name" value="DNA ligase/mRNA capping enzyme"/>
    <property type="match status" value="1"/>
</dbReference>
<evidence type="ECO:0000256" key="6">
    <source>
        <dbReference type="ARBA" id="ARBA00022448"/>
    </source>
</evidence>
<sequence length="345" mass="39163">MPFVFKDPAAGSRSTAPTSDSPTESPLDTQSISSLLENTSLTPGYKQPDVHKLDKSPLGSRTREQTQEERRKKALQLQKRSRQNQIEYARRLAFEKVTVDVSQEESDDEGGTEAADIVDDDMGEGVKGKSKQRRTKKMKKQDAYRDQVMFAEWLIDMPEDLFENWCVVPCPVGKRCLVISANGQTTARLRSGRVLNKFESILPAGSSTYKGNKVTDYCILDCIFDPVHWVFYVLDIMCWKGHPIYDCDTEFRFFWVATKIQADEMDVPNAGNQFYKFQALQAASTTELKNVIANPYAFMPPNVKANLDGYLFYNRETQYVVGTTPLVCWLSIDKVQELLVDKISV</sequence>
<reference evidence="12" key="2">
    <citation type="journal article" date="2022" name="Proc. Natl. Acad. Sci. U.S.A.">
        <title>Diploid-dominant life cycles characterize the early evolution of Fungi.</title>
        <authorList>
            <person name="Amses K.R."/>
            <person name="Simmons D.R."/>
            <person name="Longcore J.E."/>
            <person name="Mondo S.J."/>
            <person name="Seto K."/>
            <person name="Jeronimo G.H."/>
            <person name="Bonds A.E."/>
            <person name="Quandt C.A."/>
            <person name="Davis W.J."/>
            <person name="Chang Y."/>
            <person name="Federici B.A."/>
            <person name="Kuo A."/>
            <person name="LaButti K."/>
            <person name="Pangilinan J."/>
            <person name="Andreopoulos W."/>
            <person name="Tritt A."/>
            <person name="Riley R."/>
            <person name="Hundley H."/>
            <person name="Johnson J."/>
            <person name="Lipzen A."/>
            <person name="Barry K."/>
            <person name="Lang B.F."/>
            <person name="Cuomo C.A."/>
            <person name="Buchler N.E."/>
            <person name="Grigoriev I.V."/>
            <person name="Spatafora J.W."/>
            <person name="Stajich J.E."/>
            <person name="James T.Y."/>
        </authorList>
    </citation>
    <scope>NUCLEOTIDE SEQUENCE</scope>
    <source>
        <strain evidence="12">AG</strain>
    </source>
</reference>
<evidence type="ECO:0000256" key="9">
    <source>
        <dbReference type="ARBA" id="ARBA00023242"/>
    </source>
</evidence>
<evidence type="ECO:0000313" key="12">
    <source>
        <dbReference type="EMBL" id="KAI8580039.1"/>
    </source>
</evidence>
<evidence type="ECO:0000256" key="8">
    <source>
        <dbReference type="ARBA" id="ARBA00022884"/>
    </source>
</evidence>
<feature type="domain" description="Snurportin-1 m3G cap-binding" evidence="11">
    <location>
        <begin position="147"/>
        <end position="330"/>
    </location>
</feature>
<keyword evidence="13" id="KW-1185">Reference proteome</keyword>
<dbReference type="CDD" id="cd09232">
    <property type="entry name" value="Snurportin-1_C"/>
    <property type="match status" value="1"/>
</dbReference>
<comment type="subcellular location">
    <subcellularLocation>
        <location evidence="3">Cytoplasm</location>
    </subcellularLocation>
    <subcellularLocation>
        <location evidence="2">Nucleus</location>
    </subcellularLocation>
</comment>
<evidence type="ECO:0000256" key="5">
    <source>
        <dbReference type="ARBA" id="ARBA00016034"/>
    </source>
</evidence>
<evidence type="ECO:0000256" key="3">
    <source>
        <dbReference type="ARBA" id="ARBA00004496"/>
    </source>
</evidence>
<dbReference type="GO" id="GO:0005634">
    <property type="term" value="C:nucleus"/>
    <property type="evidence" value="ECO:0007669"/>
    <property type="project" value="UniProtKB-SubCell"/>
</dbReference>
<keyword evidence="7" id="KW-0963">Cytoplasm</keyword>
<name>A0AAD5EB76_UMBRA</name>
<dbReference type="SUPFAM" id="SSF56091">
    <property type="entry name" value="DNA ligase/mRNA capping enzyme, catalytic domain"/>
    <property type="match status" value="1"/>
</dbReference>
<feature type="compositionally biased region" description="Basic and acidic residues" evidence="10">
    <location>
        <begin position="48"/>
        <end position="71"/>
    </location>
</feature>
<dbReference type="PANTHER" id="PTHR13403:SF6">
    <property type="entry name" value="SNURPORTIN-1"/>
    <property type="match status" value="1"/>
</dbReference>